<evidence type="ECO:0000256" key="3">
    <source>
        <dbReference type="SAM" id="SignalP"/>
    </source>
</evidence>
<evidence type="ECO:0000313" key="4">
    <source>
        <dbReference type="EMBL" id="GAA3905619.1"/>
    </source>
</evidence>
<proteinExistence type="predicted"/>
<keyword evidence="3" id="KW-0732">Signal</keyword>
<dbReference type="Proteomes" id="UP001500133">
    <property type="component" value="Unassembled WGS sequence"/>
</dbReference>
<feature type="region of interest" description="Disordered" evidence="2">
    <location>
        <begin position="254"/>
        <end position="274"/>
    </location>
</feature>
<evidence type="ECO:0000313" key="5">
    <source>
        <dbReference type="Proteomes" id="UP001500133"/>
    </source>
</evidence>
<name>A0ABP7LQR0_9GAMM</name>
<keyword evidence="5" id="KW-1185">Reference proteome</keyword>
<evidence type="ECO:0000256" key="1">
    <source>
        <dbReference type="SAM" id="Coils"/>
    </source>
</evidence>
<protein>
    <submittedName>
        <fullName evidence="4">DUF3450 domain-containing protein</fullName>
    </submittedName>
</protein>
<comment type="caution">
    <text evidence="4">The sequence shown here is derived from an EMBL/GenBank/DDBJ whole genome shotgun (WGS) entry which is preliminary data.</text>
</comment>
<evidence type="ECO:0000256" key="2">
    <source>
        <dbReference type="SAM" id="MobiDB-lite"/>
    </source>
</evidence>
<organism evidence="4 5">
    <name type="scientific">Halomonas cibimaris</name>
    <dbReference type="NCBI Taxonomy" id="657012"/>
    <lineage>
        <taxon>Bacteria</taxon>
        <taxon>Pseudomonadati</taxon>
        <taxon>Pseudomonadota</taxon>
        <taxon>Gammaproteobacteria</taxon>
        <taxon>Oceanospirillales</taxon>
        <taxon>Halomonadaceae</taxon>
        <taxon>Halomonas</taxon>
    </lineage>
</organism>
<feature type="chain" id="PRO_5047284378" evidence="3">
    <location>
        <begin position="32"/>
        <end position="274"/>
    </location>
</feature>
<dbReference type="Pfam" id="PF11932">
    <property type="entry name" value="DUF3450"/>
    <property type="match status" value="1"/>
</dbReference>
<gene>
    <name evidence="4" type="ORF">GCM10022228_14830</name>
</gene>
<feature type="signal peptide" evidence="3">
    <location>
        <begin position="1"/>
        <end position="31"/>
    </location>
</feature>
<dbReference type="InterPro" id="IPR016866">
    <property type="entry name" value="UCP028069"/>
</dbReference>
<feature type="compositionally biased region" description="Basic and acidic residues" evidence="2">
    <location>
        <begin position="264"/>
        <end position="274"/>
    </location>
</feature>
<dbReference type="EMBL" id="BAAAZT010000068">
    <property type="protein sequence ID" value="GAA3905619.1"/>
    <property type="molecule type" value="Genomic_DNA"/>
</dbReference>
<accession>A0ABP7LQR0</accession>
<feature type="coiled-coil region" evidence="1">
    <location>
        <begin position="58"/>
        <end position="92"/>
    </location>
</feature>
<sequence>MLLTNTIRAAAYCLAAAGALAALLPAGSSWAADEAAASRAAVDGVDAQHTQAKLQAQIDQASEKTRTAIAELRKLERETRALRHQNRKQQRRLADEAERQQALGRALDTLEHTRKALPRIEQDMARQLSGFIKNDMPFLKQERLARVENDEALAPAARIRRLLEAWRAELAYGRDVDRWRGRVQLSDEETREVDFLRLGRIGWYYLTPDGRKGGVWHAERRQWQPLDEAGRREVRHGLLVAEAQRAPELLTMPLSVTVAAPPSDDTKDAQGDDA</sequence>
<keyword evidence="1" id="KW-0175">Coiled coil</keyword>
<reference evidence="5" key="1">
    <citation type="journal article" date="2019" name="Int. J. Syst. Evol. Microbiol.">
        <title>The Global Catalogue of Microorganisms (GCM) 10K type strain sequencing project: providing services to taxonomists for standard genome sequencing and annotation.</title>
        <authorList>
            <consortium name="The Broad Institute Genomics Platform"/>
            <consortium name="The Broad Institute Genome Sequencing Center for Infectious Disease"/>
            <person name="Wu L."/>
            <person name="Ma J."/>
        </authorList>
    </citation>
    <scope>NUCLEOTIDE SEQUENCE [LARGE SCALE GENOMIC DNA]</scope>
    <source>
        <strain evidence="5">JCM 16914</strain>
    </source>
</reference>